<keyword evidence="1" id="KW-0456">Lyase</keyword>
<comment type="caution">
    <text evidence="1">The sequence shown here is derived from an EMBL/GenBank/DDBJ whole genome shotgun (WGS) entry which is preliminary data.</text>
</comment>
<evidence type="ECO:0000313" key="1">
    <source>
        <dbReference type="EMBL" id="MBW8485920.1"/>
    </source>
</evidence>
<gene>
    <name evidence="1" type="ORF">K1Y72_26330</name>
</gene>
<dbReference type="InterPro" id="IPR040442">
    <property type="entry name" value="Pyrv_kinase-like_dom_sf"/>
</dbReference>
<dbReference type="PANTHER" id="PTHR42905:SF16">
    <property type="entry name" value="CARBOXYPHOSPHONOENOLPYRUVATE PHOSPHONOMUTASE-LIKE PROTEIN (AFU_ORTHOLOGUE AFUA_5G07230)"/>
    <property type="match status" value="1"/>
</dbReference>
<dbReference type="Pfam" id="PF13714">
    <property type="entry name" value="PEP_mutase"/>
    <property type="match status" value="1"/>
</dbReference>
<dbReference type="InterPro" id="IPR015813">
    <property type="entry name" value="Pyrv/PenolPyrv_kinase-like_dom"/>
</dbReference>
<organism evidence="1 2">
    <name type="scientific">Actinomadura parmotrematis</name>
    <dbReference type="NCBI Taxonomy" id="2864039"/>
    <lineage>
        <taxon>Bacteria</taxon>
        <taxon>Bacillati</taxon>
        <taxon>Actinomycetota</taxon>
        <taxon>Actinomycetes</taxon>
        <taxon>Streptosporangiales</taxon>
        <taxon>Thermomonosporaceae</taxon>
        <taxon>Actinomadura</taxon>
    </lineage>
</organism>
<protein>
    <submittedName>
        <fullName evidence="1">Isocitrate lyase/phosphoenolpyruvate mutase family protein</fullName>
    </submittedName>
</protein>
<dbReference type="Gene3D" id="3.20.20.60">
    <property type="entry name" value="Phosphoenolpyruvate-binding domains"/>
    <property type="match status" value="1"/>
</dbReference>
<dbReference type="Proteomes" id="UP000774570">
    <property type="component" value="Unassembled WGS sequence"/>
</dbReference>
<sequence>MTDYAALRALHRPGDPVVLANVWDAGSARVVEEAGHPAVATASAAISAMLGYPDGEGAPAGEMFAAAARVVRAVSVPVTVDAEAGYGLAPGALAERLRAIGAAGLNLEDSRGGTLVDAAEQAAYLAALRAADPDLVINARVDVYAAGNGDLAEAVERGRRYRDAGADCVYPILVTDEAAISALVEALGAVNVLCLPGMTVPGLAALGVARISFGPAFYRRALDGLREAVTALR</sequence>
<evidence type="ECO:0000313" key="2">
    <source>
        <dbReference type="Proteomes" id="UP000774570"/>
    </source>
</evidence>
<keyword evidence="2" id="KW-1185">Reference proteome</keyword>
<dbReference type="InterPro" id="IPR039556">
    <property type="entry name" value="ICL/PEPM"/>
</dbReference>
<dbReference type="EMBL" id="JAIBOA010000019">
    <property type="protein sequence ID" value="MBW8485920.1"/>
    <property type="molecule type" value="Genomic_DNA"/>
</dbReference>
<dbReference type="PANTHER" id="PTHR42905">
    <property type="entry name" value="PHOSPHOENOLPYRUVATE CARBOXYLASE"/>
    <property type="match status" value="1"/>
</dbReference>
<dbReference type="GO" id="GO:0016829">
    <property type="term" value="F:lyase activity"/>
    <property type="evidence" value="ECO:0007669"/>
    <property type="project" value="UniProtKB-KW"/>
</dbReference>
<accession>A0ABS7G0K3</accession>
<dbReference type="SUPFAM" id="SSF51621">
    <property type="entry name" value="Phosphoenolpyruvate/pyruvate domain"/>
    <property type="match status" value="1"/>
</dbReference>
<dbReference type="RefSeq" id="WP_220169157.1">
    <property type="nucleotide sequence ID" value="NZ_JAIBOA010000019.1"/>
</dbReference>
<proteinExistence type="predicted"/>
<reference evidence="1 2" key="1">
    <citation type="submission" date="2021-07" db="EMBL/GenBank/DDBJ databases">
        <title>Actinomadura sp. PM05-2 isolated from lichen.</title>
        <authorList>
            <person name="Somphong A."/>
            <person name="Phongsopitanun W."/>
            <person name="Tanasupawat S."/>
            <person name="Peongsungnone V."/>
        </authorList>
    </citation>
    <scope>NUCLEOTIDE SEQUENCE [LARGE SCALE GENOMIC DNA]</scope>
    <source>
        <strain evidence="1 2">PM05-2</strain>
    </source>
</reference>
<name>A0ABS7G0K3_9ACTN</name>
<dbReference type="CDD" id="cd00377">
    <property type="entry name" value="ICL_PEPM"/>
    <property type="match status" value="1"/>
</dbReference>